<evidence type="ECO:0000313" key="4">
    <source>
        <dbReference type="Proteomes" id="UP000541969"/>
    </source>
</evidence>
<evidence type="ECO:0000256" key="2">
    <source>
        <dbReference type="SAM" id="Phobius"/>
    </source>
</evidence>
<keyword evidence="2" id="KW-0812">Transmembrane</keyword>
<keyword evidence="2" id="KW-0472">Membrane</keyword>
<name>A0A853CE61_9ACTN</name>
<evidence type="ECO:0000313" key="3">
    <source>
        <dbReference type="EMBL" id="NYJ06104.1"/>
    </source>
</evidence>
<comment type="caution">
    <text evidence="3">The sequence shown here is derived from an EMBL/GenBank/DDBJ whole genome shotgun (WGS) entry which is preliminary data.</text>
</comment>
<protein>
    <submittedName>
        <fullName evidence="3">Uncharacterized protein</fullName>
    </submittedName>
</protein>
<feature type="compositionally biased region" description="Basic and acidic residues" evidence="1">
    <location>
        <begin position="229"/>
        <end position="241"/>
    </location>
</feature>
<keyword evidence="2" id="KW-1133">Transmembrane helix</keyword>
<dbReference type="AlphaFoldDB" id="A0A853CE61"/>
<evidence type="ECO:0000256" key="1">
    <source>
        <dbReference type="SAM" id="MobiDB-lite"/>
    </source>
</evidence>
<feature type="compositionally biased region" description="Low complexity" evidence="1">
    <location>
        <begin position="218"/>
        <end position="228"/>
    </location>
</feature>
<feature type="region of interest" description="Disordered" evidence="1">
    <location>
        <begin position="217"/>
        <end position="241"/>
    </location>
</feature>
<feature type="transmembrane region" description="Helical" evidence="2">
    <location>
        <begin position="88"/>
        <end position="111"/>
    </location>
</feature>
<dbReference type="RefSeq" id="WP_179716986.1">
    <property type="nucleotide sequence ID" value="NZ_JACBZT010000001.1"/>
</dbReference>
<sequence>MPTRGPFVQVLLGVAVVLAAALALVGGVALRASGVVAVLLAGAVAACLAAGVARETTGAAHLPAPEAAALAAGWTVGSLLVLSGTAALGGGLAAVLTGAAGAIVGLAVWLIRSPHPSRDMSPHTLTAEVAGAPAAAPMPAAPWHAATVGRFDPAGSARLSAPLTELPTAALGREWLLTTAALAGRLEPSARESIVRRRQEALDELERRDADGFARWLAAGPAPGSDPADFVHGEPASGRDA</sequence>
<organism evidence="3 4">
    <name type="scientific">Petropleomorpha daqingensis</name>
    <dbReference type="NCBI Taxonomy" id="2026353"/>
    <lineage>
        <taxon>Bacteria</taxon>
        <taxon>Bacillati</taxon>
        <taxon>Actinomycetota</taxon>
        <taxon>Actinomycetes</taxon>
        <taxon>Geodermatophilales</taxon>
        <taxon>Geodermatophilaceae</taxon>
        <taxon>Petropleomorpha</taxon>
    </lineage>
</organism>
<accession>A0A853CE61</accession>
<dbReference type="EMBL" id="JACBZT010000001">
    <property type="protein sequence ID" value="NYJ06104.1"/>
    <property type="molecule type" value="Genomic_DNA"/>
</dbReference>
<feature type="transmembrane region" description="Helical" evidence="2">
    <location>
        <begin position="64"/>
        <end position="82"/>
    </location>
</feature>
<keyword evidence="4" id="KW-1185">Reference proteome</keyword>
<dbReference type="Proteomes" id="UP000541969">
    <property type="component" value="Unassembled WGS sequence"/>
</dbReference>
<gene>
    <name evidence="3" type="ORF">GGQ55_002382</name>
</gene>
<reference evidence="3 4" key="1">
    <citation type="submission" date="2020-07" db="EMBL/GenBank/DDBJ databases">
        <title>Sequencing the genomes of 1000 actinobacteria strains.</title>
        <authorList>
            <person name="Klenk H.-P."/>
        </authorList>
    </citation>
    <scope>NUCLEOTIDE SEQUENCE [LARGE SCALE GENOMIC DNA]</scope>
    <source>
        <strain evidence="3 4">DSM 104001</strain>
    </source>
</reference>
<proteinExistence type="predicted"/>
<feature type="transmembrane region" description="Helical" evidence="2">
    <location>
        <begin position="33"/>
        <end position="52"/>
    </location>
</feature>